<evidence type="ECO:0000259" key="10">
    <source>
        <dbReference type="PROSITE" id="PS51123"/>
    </source>
</evidence>
<protein>
    <submittedName>
        <fullName evidence="11">Flagellar motor protein MotB</fullName>
    </submittedName>
</protein>
<reference evidence="11 12" key="1">
    <citation type="submission" date="2024-01" db="EMBL/GenBank/DDBJ databases">
        <title>Multi-omics insights into the function and evolution of sodium benzoate biodegradation pathways in Benzoatithermus flavus gen. nov., sp. nov. from hot spring.</title>
        <authorList>
            <person name="Hu C.-J."/>
            <person name="Li W.-J."/>
        </authorList>
    </citation>
    <scope>NUCLEOTIDE SEQUENCE [LARGE SCALE GENOMIC DNA]</scope>
    <source>
        <strain evidence="11 12">SYSU G07066</strain>
    </source>
</reference>
<keyword evidence="11" id="KW-0966">Cell projection</keyword>
<dbReference type="InterPro" id="IPR025713">
    <property type="entry name" value="MotB-like_N_dom"/>
</dbReference>
<sequence>MARSTASRPLVIRRVSEDGRHGHHGGAWKVAYADFVTAMMAFFLLLWLLSSASDKTRKGLADFFSDATVDIGPPGGAGGVLAGMTPLPNPLPSPPGPLLERRLALPRPEQDPAELGLAQAGDGPELAPAPGSAGQDEAAQFDHARSAILMALETSPELRPFADSLLIDETREGLRIQILDREQAPMFPLGSDVIYPHARKLLEAVVRAIADLPQRISIRGHSDALPFAPHTGYDNWRLSADRANATREAMTEAGLEPRRIAEVVGKGDAEPLAPDRAYDPRNRRISIVLLRTPLPDSPDASMAIE</sequence>
<dbReference type="EMBL" id="JBBLZC010000024">
    <property type="protein sequence ID" value="MEK0085250.1"/>
    <property type="molecule type" value="Genomic_DNA"/>
</dbReference>
<evidence type="ECO:0000256" key="7">
    <source>
        <dbReference type="PROSITE-ProRule" id="PRU00473"/>
    </source>
</evidence>
<gene>
    <name evidence="11" type="ORF">U1T56_19025</name>
</gene>
<dbReference type="CDD" id="cd07185">
    <property type="entry name" value="OmpA_C-like"/>
    <property type="match status" value="1"/>
</dbReference>
<feature type="region of interest" description="Disordered" evidence="8">
    <location>
        <begin position="109"/>
        <end position="139"/>
    </location>
</feature>
<organism evidence="11 12">
    <name type="scientific">Benzoatithermus flavus</name>
    <dbReference type="NCBI Taxonomy" id="3108223"/>
    <lineage>
        <taxon>Bacteria</taxon>
        <taxon>Pseudomonadati</taxon>
        <taxon>Pseudomonadota</taxon>
        <taxon>Alphaproteobacteria</taxon>
        <taxon>Geminicoccales</taxon>
        <taxon>Geminicoccaceae</taxon>
        <taxon>Benzoatithermus</taxon>
    </lineage>
</organism>
<dbReference type="Proteomes" id="UP001375743">
    <property type="component" value="Unassembled WGS sequence"/>
</dbReference>
<evidence type="ECO:0000256" key="2">
    <source>
        <dbReference type="ARBA" id="ARBA00008914"/>
    </source>
</evidence>
<comment type="similarity">
    <text evidence="2">Belongs to the MotB family.</text>
</comment>
<keyword evidence="11" id="KW-0282">Flagellum</keyword>
<dbReference type="Pfam" id="PF13677">
    <property type="entry name" value="MotB_plug"/>
    <property type="match status" value="1"/>
</dbReference>
<keyword evidence="6 7" id="KW-0472">Membrane</keyword>
<dbReference type="Pfam" id="PF00691">
    <property type="entry name" value="OmpA"/>
    <property type="match status" value="1"/>
</dbReference>
<dbReference type="PANTHER" id="PTHR30329">
    <property type="entry name" value="STATOR ELEMENT OF FLAGELLAR MOTOR COMPLEX"/>
    <property type="match status" value="1"/>
</dbReference>
<evidence type="ECO:0000256" key="6">
    <source>
        <dbReference type="ARBA" id="ARBA00023136"/>
    </source>
</evidence>
<keyword evidence="3" id="KW-1003">Cell membrane</keyword>
<keyword evidence="11" id="KW-0969">Cilium</keyword>
<feature type="transmembrane region" description="Helical" evidence="9">
    <location>
        <begin position="30"/>
        <end position="49"/>
    </location>
</feature>
<evidence type="ECO:0000256" key="8">
    <source>
        <dbReference type="SAM" id="MobiDB-lite"/>
    </source>
</evidence>
<dbReference type="SUPFAM" id="SSF103088">
    <property type="entry name" value="OmpA-like"/>
    <property type="match status" value="1"/>
</dbReference>
<proteinExistence type="inferred from homology"/>
<evidence type="ECO:0000256" key="9">
    <source>
        <dbReference type="SAM" id="Phobius"/>
    </source>
</evidence>
<dbReference type="InterPro" id="IPR006665">
    <property type="entry name" value="OmpA-like"/>
</dbReference>
<evidence type="ECO:0000313" key="12">
    <source>
        <dbReference type="Proteomes" id="UP001375743"/>
    </source>
</evidence>
<comment type="subcellular location">
    <subcellularLocation>
        <location evidence="1">Cell membrane</location>
        <topology evidence="1">Single-pass membrane protein</topology>
    </subcellularLocation>
</comment>
<comment type="caution">
    <text evidence="11">The sequence shown here is derived from an EMBL/GenBank/DDBJ whole genome shotgun (WGS) entry which is preliminary data.</text>
</comment>
<keyword evidence="5 9" id="KW-1133">Transmembrane helix</keyword>
<keyword evidence="12" id="KW-1185">Reference proteome</keyword>
<dbReference type="RefSeq" id="WP_418161099.1">
    <property type="nucleotide sequence ID" value="NZ_JBBLZC010000024.1"/>
</dbReference>
<name>A0ABU8XVL7_9PROT</name>
<evidence type="ECO:0000256" key="1">
    <source>
        <dbReference type="ARBA" id="ARBA00004162"/>
    </source>
</evidence>
<feature type="domain" description="OmpA-like" evidence="10">
    <location>
        <begin position="174"/>
        <end position="293"/>
    </location>
</feature>
<dbReference type="PROSITE" id="PS51123">
    <property type="entry name" value="OMPA_2"/>
    <property type="match status" value="1"/>
</dbReference>
<accession>A0ABU8XVL7</accession>
<keyword evidence="4 9" id="KW-0812">Transmembrane</keyword>
<evidence type="ECO:0000256" key="5">
    <source>
        <dbReference type="ARBA" id="ARBA00022989"/>
    </source>
</evidence>
<dbReference type="Gene3D" id="3.30.1330.60">
    <property type="entry name" value="OmpA-like domain"/>
    <property type="match status" value="1"/>
</dbReference>
<dbReference type="InterPro" id="IPR036737">
    <property type="entry name" value="OmpA-like_sf"/>
</dbReference>
<evidence type="ECO:0000313" key="11">
    <source>
        <dbReference type="EMBL" id="MEK0085250.1"/>
    </source>
</evidence>
<dbReference type="PANTHER" id="PTHR30329:SF21">
    <property type="entry name" value="LIPOPROTEIN YIAD-RELATED"/>
    <property type="match status" value="1"/>
</dbReference>
<evidence type="ECO:0000256" key="4">
    <source>
        <dbReference type="ARBA" id="ARBA00022692"/>
    </source>
</evidence>
<evidence type="ECO:0000256" key="3">
    <source>
        <dbReference type="ARBA" id="ARBA00022475"/>
    </source>
</evidence>
<dbReference type="InterPro" id="IPR050330">
    <property type="entry name" value="Bact_OuterMem_StrucFunc"/>
</dbReference>